<keyword evidence="1" id="KW-0472">Membrane</keyword>
<gene>
    <name evidence="2" type="ORF">OEA41_008377</name>
</gene>
<keyword evidence="1" id="KW-1133">Transmembrane helix</keyword>
<feature type="transmembrane region" description="Helical" evidence="1">
    <location>
        <begin position="134"/>
        <end position="154"/>
    </location>
</feature>
<accession>A0AAD9ZEV5</accession>
<dbReference type="EMBL" id="JASNWA010000004">
    <property type="protein sequence ID" value="KAK3177051.1"/>
    <property type="molecule type" value="Genomic_DNA"/>
</dbReference>
<evidence type="ECO:0000313" key="3">
    <source>
        <dbReference type="Proteomes" id="UP001276659"/>
    </source>
</evidence>
<evidence type="ECO:0000313" key="2">
    <source>
        <dbReference type="EMBL" id="KAK3177051.1"/>
    </source>
</evidence>
<keyword evidence="1" id="KW-0812">Transmembrane</keyword>
<protein>
    <submittedName>
        <fullName evidence="2">Uncharacterized protein</fullName>
    </submittedName>
</protein>
<proteinExistence type="predicted"/>
<organism evidence="2 3">
    <name type="scientific">Lepraria neglecta</name>
    <dbReference type="NCBI Taxonomy" id="209136"/>
    <lineage>
        <taxon>Eukaryota</taxon>
        <taxon>Fungi</taxon>
        <taxon>Dikarya</taxon>
        <taxon>Ascomycota</taxon>
        <taxon>Pezizomycotina</taxon>
        <taxon>Lecanoromycetes</taxon>
        <taxon>OSLEUM clade</taxon>
        <taxon>Lecanoromycetidae</taxon>
        <taxon>Lecanorales</taxon>
        <taxon>Lecanorineae</taxon>
        <taxon>Stereocaulaceae</taxon>
        <taxon>Lepraria</taxon>
    </lineage>
</organism>
<comment type="caution">
    <text evidence="2">The sequence shown here is derived from an EMBL/GenBank/DDBJ whole genome shotgun (WGS) entry which is preliminary data.</text>
</comment>
<dbReference type="Proteomes" id="UP001276659">
    <property type="component" value="Unassembled WGS sequence"/>
</dbReference>
<feature type="transmembrane region" description="Helical" evidence="1">
    <location>
        <begin position="88"/>
        <end position="113"/>
    </location>
</feature>
<sequence>MGQEFEALFGLWTVRPRSAIASIIWTTLELSYTKTEVLYWYYWTIKDVFLAENLLNVLSLVFAVHFYNGQSANAQTCTTPFFNVTVHWFYGGIGYLIFAGTVSAFLLVLKILYHLTREENEDGRMWANHGGSAGTLFVGIFKYVTTLNVIGVFICN</sequence>
<dbReference type="AlphaFoldDB" id="A0AAD9ZEV5"/>
<name>A0AAD9ZEV5_9LECA</name>
<feature type="transmembrane region" description="Helical" evidence="1">
    <location>
        <begin position="48"/>
        <end position="68"/>
    </location>
</feature>
<evidence type="ECO:0000256" key="1">
    <source>
        <dbReference type="SAM" id="Phobius"/>
    </source>
</evidence>
<reference evidence="2" key="1">
    <citation type="submission" date="2022-11" db="EMBL/GenBank/DDBJ databases">
        <title>Chromosomal genome sequence assembly and mating type (MAT) locus characterization of the leprose asexual lichenized fungus Lepraria neglecta (Nyl.) Erichsen.</title>
        <authorList>
            <person name="Allen J.L."/>
            <person name="Pfeffer B."/>
        </authorList>
    </citation>
    <scope>NUCLEOTIDE SEQUENCE</scope>
    <source>
        <strain evidence="2">Allen 5258</strain>
    </source>
</reference>
<keyword evidence="3" id="KW-1185">Reference proteome</keyword>